<protein>
    <recommendedName>
        <fullName evidence="4">DNA-binding protein</fullName>
    </recommendedName>
</protein>
<evidence type="ECO:0000256" key="1">
    <source>
        <dbReference type="SAM" id="MobiDB-lite"/>
    </source>
</evidence>
<evidence type="ECO:0000313" key="3">
    <source>
        <dbReference type="Proteomes" id="UP001589698"/>
    </source>
</evidence>
<proteinExistence type="predicted"/>
<sequence>MSEADDEWITIRAAARLLSTHPSNVPKLTRRQLLHPRRERSSLRKSEVLALRDARAEAARLRALPKPDPEPPAEPTPPNSEHDWVRAEVVAEVLGVQPAAVRQRTRRGRLPHVVGTDGVVWYQVAQVEATVRAQVLTKSRDVELLQTAGLNTGVRRRASRA</sequence>
<organism evidence="2 3">
    <name type="scientific">Nocardioides zeicaulis</name>
    <dbReference type="NCBI Taxonomy" id="1776857"/>
    <lineage>
        <taxon>Bacteria</taxon>
        <taxon>Bacillati</taxon>
        <taxon>Actinomycetota</taxon>
        <taxon>Actinomycetes</taxon>
        <taxon>Propionibacteriales</taxon>
        <taxon>Nocardioidaceae</taxon>
        <taxon>Nocardioides</taxon>
    </lineage>
</organism>
<gene>
    <name evidence="2" type="ORF">ACFFJG_10215</name>
</gene>
<comment type="caution">
    <text evidence="2">The sequence shown here is derived from an EMBL/GenBank/DDBJ whole genome shotgun (WGS) entry which is preliminary data.</text>
</comment>
<evidence type="ECO:0000313" key="2">
    <source>
        <dbReference type="EMBL" id="MFC0222856.1"/>
    </source>
</evidence>
<accession>A0ABV6E1M8</accession>
<keyword evidence="3" id="KW-1185">Reference proteome</keyword>
<dbReference type="RefSeq" id="WP_378518575.1">
    <property type="nucleotide sequence ID" value="NZ_CBCSDI010000096.1"/>
</dbReference>
<reference evidence="2 3" key="1">
    <citation type="submission" date="2024-09" db="EMBL/GenBank/DDBJ databases">
        <authorList>
            <person name="Sun Q."/>
            <person name="Mori K."/>
        </authorList>
    </citation>
    <scope>NUCLEOTIDE SEQUENCE [LARGE SCALE GENOMIC DNA]</scope>
    <source>
        <strain evidence="2 3">CCM 8654</strain>
    </source>
</reference>
<dbReference type="Proteomes" id="UP001589698">
    <property type="component" value="Unassembled WGS sequence"/>
</dbReference>
<evidence type="ECO:0008006" key="4">
    <source>
        <dbReference type="Google" id="ProtNLM"/>
    </source>
</evidence>
<feature type="compositionally biased region" description="Basic and acidic residues" evidence="1">
    <location>
        <begin position="59"/>
        <end position="69"/>
    </location>
</feature>
<name>A0ABV6E1M8_9ACTN</name>
<dbReference type="EMBL" id="JBHLXH010000001">
    <property type="protein sequence ID" value="MFC0222856.1"/>
    <property type="molecule type" value="Genomic_DNA"/>
</dbReference>
<feature type="region of interest" description="Disordered" evidence="1">
    <location>
        <begin position="59"/>
        <end position="82"/>
    </location>
</feature>